<evidence type="ECO:0000256" key="9">
    <source>
        <dbReference type="ARBA" id="ARBA00030757"/>
    </source>
</evidence>
<evidence type="ECO:0000313" key="13">
    <source>
        <dbReference type="Proteomes" id="UP000319769"/>
    </source>
</evidence>
<evidence type="ECO:0000256" key="3">
    <source>
        <dbReference type="ARBA" id="ARBA00011890"/>
    </source>
</evidence>
<dbReference type="PANTHER" id="PTHR11579:SF0">
    <property type="entry name" value="PROTEIN-L-ISOASPARTATE(D-ASPARTATE) O-METHYLTRANSFERASE"/>
    <property type="match status" value="1"/>
</dbReference>
<accession>A0A5N0VFL6</accession>
<dbReference type="GO" id="GO:0032259">
    <property type="term" value="P:methylation"/>
    <property type="evidence" value="ECO:0007669"/>
    <property type="project" value="UniProtKB-KW"/>
</dbReference>
<evidence type="ECO:0000256" key="10">
    <source>
        <dbReference type="ARBA" id="ARBA00031323"/>
    </source>
</evidence>
<keyword evidence="7" id="KW-0808">Transferase</keyword>
<evidence type="ECO:0000256" key="8">
    <source>
        <dbReference type="ARBA" id="ARBA00022691"/>
    </source>
</evidence>
<dbReference type="CDD" id="cd02440">
    <property type="entry name" value="AdoMet_MTases"/>
    <property type="match status" value="1"/>
</dbReference>
<evidence type="ECO:0000256" key="5">
    <source>
        <dbReference type="ARBA" id="ARBA00022490"/>
    </source>
</evidence>
<dbReference type="OrthoDB" id="5143400at2"/>
<dbReference type="GO" id="GO:0004719">
    <property type="term" value="F:protein-L-isoaspartate (D-aspartate) O-methyltransferase activity"/>
    <property type="evidence" value="ECO:0007669"/>
    <property type="project" value="UniProtKB-EC"/>
</dbReference>
<evidence type="ECO:0000256" key="1">
    <source>
        <dbReference type="ARBA" id="ARBA00004496"/>
    </source>
</evidence>
<comment type="similarity">
    <text evidence="2">Belongs to the methyltransferase superfamily. L-isoaspartyl/D-aspartyl protein methyltransferase family.</text>
</comment>
<evidence type="ECO:0000256" key="6">
    <source>
        <dbReference type="ARBA" id="ARBA00022603"/>
    </source>
</evidence>
<dbReference type="NCBIfam" id="TIGR04188">
    <property type="entry name" value="methyltr_grsp"/>
    <property type="match status" value="1"/>
</dbReference>
<gene>
    <name evidence="12" type="ORF">FPZ12_006500</name>
</gene>
<keyword evidence="8" id="KW-0949">S-adenosyl-L-methionine</keyword>
<organism evidence="12 13">
    <name type="scientific">Amycolatopsis acidicola</name>
    <dbReference type="NCBI Taxonomy" id="2596893"/>
    <lineage>
        <taxon>Bacteria</taxon>
        <taxon>Bacillati</taxon>
        <taxon>Actinomycetota</taxon>
        <taxon>Actinomycetes</taxon>
        <taxon>Pseudonocardiales</taxon>
        <taxon>Pseudonocardiaceae</taxon>
        <taxon>Amycolatopsis</taxon>
    </lineage>
</organism>
<dbReference type="InterPro" id="IPR000682">
    <property type="entry name" value="PCMT"/>
</dbReference>
<dbReference type="EMBL" id="VMNW02000006">
    <property type="protein sequence ID" value="KAA9164905.1"/>
    <property type="molecule type" value="Genomic_DNA"/>
</dbReference>
<reference evidence="12" key="1">
    <citation type="submission" date="2019-09" db="EMBL/GenBank/DDBJ databases">
        <authorList>
            <person name="Teo W.F.A."/>
            <person name="Duangmal K."/>
        </authorList>
    </citation>
    <scope>NUCLEOTIDE SEQUENCE [LARGE SCALE GENOMIC DNA]</scope>
    <source>
        <strain evidence="12">K81G1</strain>
    </source>
</reference>
<proteinExistence type="inferred from homology"/>
<protein>
    <recommendedName>
        <fullName evidence="4">Protein-L-isoaspartate O-methyltransferase</fullName>
        <ecNumber evidence="3">2.1.1.77</ecNumber>
    </recommendedName>
    <alternativeName>
        <fullName evidence="11">L-isoaspartyl protein carboxyl methyltransferase</fullName>
    </alternativeName>
    <alternativeName>
        <fullName evidence="9">Protein L-isoaspartyl methyltransferase</fullName>
    </alternativeName>
    <alternativeName>
        <fullName evidence="10">Protein-beta-aspartate methyltransferase</fullName>
    </alternativeName>
</protein>
<dbReference type="Pfam" id="PF01135">
    <property type="entry name" value="PCMT"/>
    <property type="match status" value="1"/>
</dbReference>
<dbReference type="SUPFAM" id="SSF53335">
    <property type="entry name" value="S-adenosyl-L-methionine-dependent methyltransferases"/>
    <property type="match status" value="1"/>
</dbReference>
<name>A0A5N0VFL6_9PSEU</name>
<evidence type="ECO:0000313" key="12">
    <source>
        <dbReference type="EMBL" id="KAA9164905.1"/>
    </source>
</evidence>
<sequence length="383" mass="41896">MQSAVRARRRLTGALVRAGALTDPAWIEAFQQVPRHPFVPRFFLAEMAGWVAVDSSDPGWLRAVYSDQVLVTQLDEDPGAWRTARRTGPVAGVPTCSSSMPSIMAIMLEELLVRAGHQVLEVGTGTGYNAALLSYRLGSGQVSTIDIDGDLVEQARIRLGSCGYRPRCEVRDGAGGFPEQAPFDRVLCTCSVSTIPPEWLNQTKPGGFVLTTLNRPIGAGLVRLTVGEDGTGCGQVLARDGRFMPLRAHRRSEPGRLLSKIQPNGAAPRPTPLSVRSTLNPASRFEFFAGLALPEVAPAFDPAAPDATFLVHADGSWARHFTDHDRNLVSQGGPRRLWDLLESAYSDWQDLGEPTRDRFGVTVTQDRQELWLDEPTSKYVWPL</sequence>
<keyword evidence="6 12" id="KW-0489">Methyltransferase</keyword>
<keyword evidence="13" id="KW-1185">Reference proteome</keyword>
<evidence type="ECO:0000256" key="11">
    <source>
        <dbReference type="ARBA" id="ARBA00031350"/>
    </source>
</evidence>
<dbReference type="EC" id="2.1.1.77" evidence="3"/>
<dbReference type="Gene3D" id="3.40.50.150">
    <property type="entry name" value="Vaccinia Virus protein VP39"/>
    <property type="match status" value="1"/>
</dbReference>
<comment type="caution">
    <text evidence="12">The sequence shown here is derived from an EMBL/GenBank/DDBJ whole genome shotgun (WGS) entry which is preliminary data.</text>
</comment>
<keyword evidence="5" id="KW-0963">Cytoplasm</keyword>
<dbReference type="AlphaFoldDB" id="A0A5N0VFL6"/>
<dbReference type="PANTHER" id="PTHR11579">
    <property type="entry name" value="PROTEIN-L-ISOASPARTATE O-METHYLTRANSFERASE"/>
    <property type="match status" value="1"/>
</dbReference>
<comment type="subcellular location">
    <subcellularLocation>
        <location evidence="1">Cytoplasm</location>
    </subcellularLocation>
</comment>
<dbReference type="GO" id="GO:0005737">
    <property type="term" value="C:cytoplasm"/>
    <property type="evidence" value="ECO:0007669"/>
    <property type="project" value="UniProtKB-SubCell"/>
</dbReference>
<dbReference type="InterPro" id="IPR029063">
    <property type="entry name" value="SAM-dependent_MTases_sf"/>
</dbReference>
<evidence type="ECO:0000256" key="7">
    <source>
        <dbReference type="ARBA" id="ARBA00022679"/>
    </source>
</evidence>
<evidence type="ECO:0000256" key="4">
    <source>
        <dbReference type="ARBA" id="ARBA00013346"/>
    </source>
</evidence>
<dbReference type="Proteomes" id="UP000319769">
    <property type="component" value="Unassembled WGS sequence"/>
</dbReference>
<evidence type="ECO:0000256" key="2">
    <source>
        <dbReference type="ARBA" id="ARBA00005369"/>
    </source>
</evidence>
<dbReference type="RefSeq" id="WP_144746518.1">
    <property type="nucleotide sequence ID" value="NZ_VMNW02000006.1"/>
</dbReference>
<dbReference type="InterPro" id="IPR026448">
    <property type="entry name" value="Methyltr_grasp"/>
</dbReference>